<dbReference type="Proteomes" id="UP000001868">
    <property type="component" value="Chromosome"/>
</dbReference>
<dbReference type="KEGG" id="pzu:PHZ_c2705"/>
<protein>
    <submittedName>
        <fullName evidence="2">Putative TonB protein</fullName>
    </submittedName>
</protein>
<reference evidence="2 3" key="1">
    <citation type="journal article" date="2008" name="BMC Genomics">
        <title>Complete genome of Phenylobacterium zucineum - a novel facultative intracellular bacterium isolated from human erythroleukemia cell line K562.</title>
        <authorList>
            <person name="Luo Y."/>
            <person name="Xu X."/>
            <person name="Ding Z."/>
            <person name="Liu Z."/>
            <person name="Zhang B."/>
            <person name="Yan Z."/>
            <person name="Sun J."/>
            <person name="Hu S."/>
            <person name="Hu X."/>
        </authorList>
    </citation>
    <scope>NUCLEOTIDE SEQUENCE [LARGE SCALE GENOMIC DNA]</scope>
    <source>
        <strain evidence="2 3">HLK1</strain>
    </source>
</reference>
<dbReference type="STRING" id="450851.PHZ_c2705"/>
<dbReference type="RefSeq" id="WP_012523252.1">
    <property type="nucleotide sequence ID" value="NC_011144.1"/>
</dbReference>
<accession>B4RHS3</accession>
<organism evidence="2 3">
    <name type="scientific">Phenylobacterium zucineum (strain HLK1)</name>
    <dbReference type="NCBI Taxonomy" id="450851"/>
    <lineage>
        <taxon>Bacteria</taxon>
        <taxon>Pseudomonadati</taxon>
        <taxon>Pseudomonadota</taxon>
        <taxon>Alphaproteobacteria</taxon>
        <taxon>Caulobacterales</taxon>
        <taxon>Caulobacteraceae</taxon>
        <taxon>Phenylobacterium</taxon>
    </lineage>
</organism>
<dbReference type="eggNOG" id="COG0810">
    <property type="taxonomic scope" value="Bacteria"/>
</dbReference>
<proteinExistence type="predicted"/>
<gene>
    <name evidence="2" type="ordered locus">PHZ_c2705</name>
</gene>
<dbReference type="OrthoDB" id="7201913at2"/>
<name>B4RHS3_PHEZH</name>
<keyword evidence="1" id="KW-0732">Signal</keyword>
<dbReference type="AlphaFoldDB" id="B4RHS3"/>
<evidence type="ECO:0000256" key="1">
    <source>
        <dbReference type="SAM" id="SignalP"/>
    </source>
</evidence>
<feature type="signal peptide" evidence="1">
    <location>
        <begin position="1"/>
        <end position="22"/>
    </location>
</feature>
<evidence type="ECO:0000313" key="3">
    <source>
        <dbReference type="Proteomes" id="UP000001868"/>
    </source>
</evidence>
<sequence length="220" mass="22615">MRRSRFTIVGAAGALFALPALAQVAATVTDAPTAAEVAAAFPERAKAAGVSGAVALNCTVTRHAGLSGCVAVGEEPRGYGFAAAALRVARSIKVADGRDAQVLVPVNFSTEVLKPGFTAVTPKWTATPTAADFQATIPKHENGPNDIRVTLVCDVQAGGTLSGCVVDREMPAGQGFGEAVLALAPKFKVEPWSAEGQPVVGAKVRVPVRYDLKPVNQAAR</sequence>
<evidence type="ECO:0000313" key="2">
    <source>
        <dbReference type="EMBL" id="ACG79114.1"/>
    </source>
</evidence>
<dbReference type="EMBL" id="CP000747">
    <property type="protein sequence ID" value="ACG79114.1"/>
    <property type="molecule type" value="Genomic_DNA"/>
</dbReference>
<dbReference type="Gene3D" id="3.30.2420.10">
    <property type="entry name" value="TonB"/>
    <property type="match status" value="1"/>
</dbReference>
<keyword evidence="3" id="KW-1185">Reference proteome</keyword>
<dbReference type="HOGENOM" id="CLU_1254982_0_0_5"/>
<feature type="chain" id="PRO_5002825461" evidence="1">
    <location>
        <begin position="23"/>
        <end position="220"/>
    </location>
</feature>